<dbReference type="Gene3D" id="1.10.287.70">
    <property type="match status" value="1"/>
</dbReference>
<keyword evidence="4" id="KW-1185">Reference proteome</keyword>
<evidence type="ECO:0000313" key="4">
    <source>
        <dbReference type="Proteomes" id="UP001524569"/>
    </source>
</evidence>
<gene>
    <name evidence="3" type="ORF">NP603_11095</name>
</gene>
<feature type="transmembrane region" description="Helical" evidence="1">
    <location>
        <begin position="43"/>
        <end position="60"/>
    </location>
</feature>
<keyword evidence="3" id="KW-0407">Ion channel</keyword>
<organism evidence="3 4">
    <name type="scientific">Methylomonas aurea</name>
    <dbReference type="NCBI Taxonomy" id="2952224"/>
    <lineage>
        <taxon>Bacteria</taxon>
        <taxon>Pseudomonadati</taxon>
        <taxon>Pseudomonadota</taxon>
        <taxon>Gammaproteobacteria</taxon>
        <taxon>Methylococcales</taxon>
        <taxon>Methylococcaceae</taxon>
        <taxon>Methylomonas</taxon>
    </lineage>
</organism>
<feature type="domain" description="Potassium channel" evidence="2">
    <location>
        <begin position="147"/>
        <end position="217"/>
    </location>
</feature>
<keyword evidence="3" id="KW-0813">Transport</keyword>
<dbReference type="SUPFAM" id="SSF81324">
    <property type="entry name" value="Voltage-gated potassium channels"/>
    <property type="match status" value="1"/>
</dbReference>
<dbReference type="EMBL" id="JANIBM010000011">
    <property type="protein sequence ID" value="MCQ8181656.1"/>
    <property type="molecule type" value="Genomic_DNA"/>
</dbReference>
<feature type="transmembrane region" description="Helical" evidence="1">
    <location>
        <begin position="66"/>
        <end position="87"/>
    </location>
</feature>
<evidence type="ECO:0000313" key="3">
    <source>
        <dbReference type="EMBL" id="MCQ8181656.1"/>
    </source>
</evidence>
<dbReference type="RefSeq" id="WP_256610947.1">
    <property type="nucleotide sequence ID" value="NZ_JANIBM010000011.1"/>
</dbReference>
<keyword evidence="1" id="KW-1133">Transmembrane helix</keyword>
<comment type="caution">
    <text evidence="3">The sequence shown here is derived from an EMBL/GenBank/DDBJ whole genome shotgun (WGS) entry which is preliminary data.</text>
</comment>
<dbReference type="GO" id="GO:0034220">
    <property type="term" value="P:monoatomic ion transmembrane transport"/>
    <property type="evidence" value="ECO:0007669"/>
    <property type="project" value="UniProtKB-KW"/>
</dbReference>
<keyword evidence="1" id="KW-0812">Transmembrane</keyword>
<reference evidence="3 4" key="1">
    <citation type="submission" date="2022-07" db="EMBL/GenBank/DDBJ databases">
        <title>Methylomonas rivi sp. nov., Methylomonas rosea sp. nov., Methylomonas aureus sp. nov. and Methylomonas subterranea sp. nov., four novel methanotrophs isolated from a freshwater creek and the deep terrestrial subsurface.</title>
        <authorList>
            <person name="Abin C."/>
            <person name="Sankaranarayanan K."/>
            <person name="Garner C."/>
            <person name="Sindelar R."/>
            <person name="Kotary K."/>
            <person name="Garner R."/>
            <person name="Barclay S."/>
            <person name="Lawson P."/>
            <person name="Krumholz L."/>
        </authorList>
    </citation>
    <scope>NUCLEOTIDE SEQUENCE [LARGE SCALE GENOMIC DNA]</scope>
    <source>
        <strain evidence="3 4">SURF-1</strain>
    </source>
</reference>
<feature type="transmembrane region" description="Helical" evidence="1">
    <location>
        <begin position="165"/>
        <end position="184"/>
    </location>
</feature>
<keyword evidence="3" id="KW-0406">Ion transport</keyword>
<feature type="transmembrane region" description="Helical" evidence="1">
    <location>
        <begin position="196"/>
        <end position="219"/>
    </location>
</feature>
<accession>A0ABT1UJR4</accession>
<feature type="transmembrane region" description="Helical" evidence="1">
    <location>
        <begin position="94"/>
        <end position="112"/>
    </location>
</feature>
<sequence>MNQLDLPARLGPSGNFFYLFFGLILTLLMLPISSALPGVGRYSTTFLFSLFMLVAVWSMAASRRVFQLGAALVVVITGLVVIHIVIGDSKTLELCGLLLMLIFCSLSCYIAARNVFVLHRVDLNSLIGAFCVYLLIGVIWALLYRMLHLHGWGAFSGGLSEHGREAFPALIYFSFVTLASLGYGDITPVGGLLRTLAYLEAVVGQFYLAVMVASLVGVYSSGRKPR</sequence>
<feature type="transmembrane region" description="Helical" evidence="1">
    <location>
        <begin position="16"/>
        <end position="36"/>
    </location>
</feature>
<dbReference type="Proteomes" id="UP001524569">
    <property type="component" value="Unassembled WGS sequence"/>
</dbReference>
<name>A0ABT1UJR4_9GAMM</name>
<dbReference type="Pfam" id="PF07885">
    <property type="entry name" value="Ion_trans_2"/>
    <property type="match status" value="1"/>
</dbReference>
<evidence type="ECO:0000259" key="2">
    <source>
        <dbReference type="Pfam" id="PF07885"/>
    </source>
</evidence>
<dbReference type="InterPro" id="IPR013099">
    <property type="entry name" value="K_chnl_dom"/>
</dbReference>
<keyword evidence="1" id="KW-0472">Membrane</keyword>
<evidence type="ECO:0000256" key="1">
    <source>
        <dbReference type="SAM" id="Phobius"/>
    </source>
</evidence>
<proteinExistence type="predicted"/>
<feature type="transmembrane region" description="Helical" evidence="1">
    <location>
        <begin position="124"/>
        <end position="144"/>
    </location>
</feature>
<protein>
    <submittedName>
        <fullName evidence="3">Potassium channel family protein</fullName>
    </submittedName>
</protein>